<reference evidence="10 11" key="1">
    <citation type="journal article" date="2023" name="Plants (Basel)">
        <title>Bridging the Gap: Combining Genomics and Transcriptomics Approaches to Understand Stylosanthes scabra, an Orphan Legume from the Brazilian Caatinga.</title>
        <authorList>
            <person name="Ferreira-Neto J.R.C."/>
            <person name="da Silva M.D."/>
            <person name="Binneck E."/>
            <person name="de Melo N.F."/>
            <person name="da Silva R.H."/>
            <person name="de Melo A.L.T.M."/>
            <person name="Pandolfi V."/>
            <person name="Bustamante F.O."/>
            <person name="Brasileiro-Vidal A.C."/>
            <person name="Benko-Iseppon A.M."/>
        </authorList>
    </citation>
    <scope>NUCLEOTIDE SEQUENCE [LARGE SCALE GENOMIC DNA]</scope>
    <source>
        <tissue evidence="10">Leaves</tissue>
    </source>
</reference>
<keyword evidence="11" id="KW-1185">Reference proteome</keyword>
<evidence type="ECO:0000256" key="2">
    <source>
        <dbReference type="ARBA" id="ARBA00022527"/>
    </source>
</evidence>
<keyword evidence="3" id="KW-0808">Transferase</keyword>
<keyword evidence="2" id="KW-0723">Serine/threonine-protein kinase</keyword>
<dbReference type="SUPFAM" id="SSF56112">
    <property type="entry name" value="Protein kinase-like (PK-like)"/>
    <property type="match status" value="1"/>
</dbReference>
<dbReference type="Pfam" id="PF07714">
    <property type="entry name" value="PK_Tyr_Ser-Thr"/>
    <property type="match status" value="1"/>
</dbReference>
<evidence type="ECO:0000313" key="10">
    <source>
        <dbReference type="EMBL" id="MED6176476.1"/>
    </source>
</evidence>
<proteinExistence type="predicted"/>
<comment type="catalytic activity">
    <reaction evidence="8">
        <text>L-seryl-[protein] + ATP = O-phospho-L-seryl-[protein] + ADP + H(+)</text>
        <dbReference type="Rhea" id="RHEA:17989"/>
        <dbReference type="Rhea" id="RHEA-COMP:9863"/>
        <dbReference type="Rhea" id="RHEA-COMP:11604"/>
        <dbReference type="ChEBI" id="CHEBI:15378"/>
        <dbReference type="ChEBI" id="CHEBI:29999"/>
        <dbReference type="ChEBI" id="CHEBI:30616"/>
        <dbReference type="ChEBI" id="CHEBI:83421"/>
        <dbReference type="ChEBI" id="CHEBI:456216"/>
        <dbReference type="EC" id="2.7.11.1"/>
    </reaction>
</comment>
<dbReference type="InterPro" id="IPR051420">
    <property type="entry name" value="Ser_Thr_Kinases_DiverseReg"/>
</dbReference>
<organism evidence="10 11">
    <name type="scientific">Stylosanthes scabra</name>
    <dbReference type="NCBI Taxonomy" id="79078"/>
    <lineage>
        <taxon>Eukaryota</taxon>
        <taxon>Viridiplantae</taxon>
        <taxon>Streptophyta</taxon>
        <taxon>Embryophyta</taxon>
        <taxon>Tracheophyta</taxon>
        <taxon>Spermatophyta</taxon>
        <taxon>Magnoliopsida</taxon>
        <taxon>eudicotyledons</taxon>
        <taxon>Gunneridae</taxon>
        <taxon>Pentapetalae</taxon>
        <taxon>rosids</taxon>
        <taxon>fabids</taxon>
        <taxon>Fabales</taxon>
        <taxon>Fabaceae</taxon>
        <taxon>Papilionoideae</taxon>
        <taxon>50 kb inversion clade</taxon>
        <taxon>dalbergioids sensu lato</taxon>
        <taxon>Dalbergieae</taxon>
        <taxon>Pterocarpus clade</taxon>
        <taxon>Stylosanthes</taxon>
    </lineage>
</organism>
<dbReference type="EC" id="2.7.11.1" evidence="1"/>
<dbReference type="Gene3D" id="1.10.510.10">
    <property type="entry name" value="Transferase(Phosphotransferase) domain 1"/>
    <property type="match status" value="1"/>
</dbReference>
<evidence type="ECO:0000259" key="9">
    <source>
        <dbReference type="PROSITE" id="PS50011"/>
    </source>
</evidence>
<dbReference type="PANTHER" id="PTHR48005">
    <property type="entry name" value="LEUCINE RICH REPEAT KINASE 2"/>
    <property type="match status" value="1"/>
</dbReference>
<comment type="caution">
    <text evidence="10">The sequence shown here is derived from an EMBL/GenBank/DDBJ whole genome shotgun (WGS) entry which is preliminary data.</text>
</comment>
<dbReference type="EMBL" id="JASCZI010152646">
    <property type="protein sequence ID" value="MED6176476.1"/>
    <property type="molecule type" value="Genomic_DNA"/>
</dbReference>
<evidence type="ECO:0000313" key="11">
    <source>
        <dbReference type="Proteomes" id="UP001341840"/>
    </source>
</evidence>
<dbReference type="InterPro" id="IPR011009">
    <property type="entry name" value="Kinase-like_dom_sf"/>
</dbReference>
<keyword evidence="5" id="KW-0418">Kinase</keyword>
<protein>
    <recommendedName>
        <fullName evidence="1">non-specific serine/threonine protein kinase</fullName>
        <ecNumber evidence="1">2.7.11.1</ecNumber>
    </recommendedName>
</protein>
<keyword evidence="4" id="KW-0547">Nucleotide-binding</keyword>
<feature type="non-terminal residue" evidence="10">
    <location>
        <position position="57"/>
    </location>
</feature>
<evidence type="ECO:0000256" key="8">
    <source>
        <dbReference type="ARBA" id="ARBA00048679"/>
    </source>
</evidence>
<feature type="domain" description="Protein kinase" evidence="9">
    <location>
        <begin position="1"/>
        <end position="57"/>
    </location>
</feature>
<evidence type="ECO:0000256" key="5">
    <source>
        <dbReference type="ARBA" id="ARBA00022777"/>
    </source>
</evidence>
<evidence type="ECO:0000256" key="7">
    <source>
        <dbReference type="ARBA" id="ARBA00047899"/>
    </source>
</evidence>
<evidence type="ECO:0000256" key="6">
    <source>
        <dbReference type="ARBA" id="ARBA00022840"/>
    </source>
</evidence>
<comment type="catalytic activity">
    <reaction evidence="7">
        <text>L-threonyl-[protein] + ATP = O-phospho-L-threonyl-[protein] + ADP + H(+)</text>
        <dbReference type="Rhea" id="RHEA:46608"/>
        <dbReference type="Rhea" id="RHEA-COMP:11060"/>
        <dbReference type="Rhea" id="RHEA-COMP:11605"/>
        <dbReference type="ChEBI" id="CHEBI:15378"/>
        <dbReference type="ChEBI" id="CHEBI:30013"/>
        <dbReference type="ChEBI" id="CHEBI:30616"/>
        <dbReference type="ChEBI" id="CHEBI:61977"/>
        <dbReference type="ChEBI" id="CHEBI:456216"/>
        <dbReference type="EC" id="2.7.11.1"/>
    </reaction>
</comment>
<evidence type="ECO:0000256" key="3">
    <source>
        <dbReference type="ARBA" id="ARBA00022679"/>
    </source>
</evidence>
<evidence type="ECO:0000256" key="1">
    <source>
        <dbReference type="ARBA" id="ARBA00012513"/>
    </source>
</evidence>
<dbReference type="PROSITE" id="PS50011">
    <property type="entry name" value="PROTEIN_KINASE_DOM"/>
    <property type="match status" value="1"/>
</dbReference>
<dbReference type="InterPro" id="IPR001245">
    <property type="entry name" value="Ser-Thr/Tyr_kinase_cat_dom"/>
</dbReference>
<name>A0ABU6VS72_9FABA</name>
<keyword evidence="6" id="KW-0067">ATP-binding</keyword>
<evidence type="ECO:0000256" key="4">
    <source>
        <dbReference type="ARBA" id="ARBA00022741"/>
    </source>
</evidence>
<dbReference type="InterPro" id="IPR000719">
    <property type="entry name" value="Prot_kinase_dom"/>
</dbReference>
<dbReference type="PANTHER" id="PTHR48005:SF16">
    <property type="entry name" value="MDIS1-INTERACTING RECEPTOR LIKE KINASE 2-LIKE ISOFORM X1"/>
    <property type="match status" value="1"/>
</dbReference>
<accession>A0ABU6VS72</accession>
<dbReference type="Proteomes" id="UP001341840">
    <property type="component" value="Unassembled WGS sequence"/>
</dbReference>
<sequence>MHHHCTPHIVHRDVGNNNILLNPKLEACVSDFGIARLLDLNSSNQTLLVGTYDMLLQ</sequence>
<gene>
    <name evidence="10" type="ORF">PIB30_088547</name>
</gene>